<dbReference type="AlphaFoldDB" id="A0A3M0DRB6"/>
<proteinExistence type="predicted"/>
<dbReference type="Proteomes" id="UP000277326">
    <property type="component" value="Unassembled WGS sequence"/>
</dbReference>
<sequence>MIQADLEVCRDCGLVHMEGGPGPDRVEECAACGGRVDDVELDDLVGL</sequence>
<comment type="caution">
    <text evidence="1">The sequence shown here is derived from an EMBL/GenBank/DDBJ whole genome shotgun (WGS) entry which is preliminary data.</text>
</comment>
<dbReference type="EMBL" id="REFS01000002">
    <property type="protein sequence ID" value="RMB24014.1"/>
    <property type="molecule type" value="Genomic_DNA"/>
</dbReference>
<reference evidence="1 2" key="1">
    <citation type="journal article" date="2015" name="Stand. Genomic Sci.">
        <title>Genomic Encyclopedia of Bacterial and Archaeal Type Strains, Phase III: the genomes of soil and plant-associated and newly described type strains.</title>
        <authorList>
            <person name="Whitman W.B."/>
            <person name="Woyke T."/>
            <person name="Klenk H.P."/>
            <person name="Zhou Y."/>
            <person name="Lilburn T.G."/>
            <person name="Beck B.J."/>
            <person name="De Vos P."/>
            <person name="Vandamme P."/>
            <person name="Eisen J.A."/>
            <person name="Garrity G."/>
            <person name="Hugenholtz P."/>
            <person name="Kyrpides N.C."/>
        </authorList>
    </citation>
    <scope>NUCLEOTIDE SEQUENCE [LARGE SCALE GENOMIC DNA]</scope>
    <source>
        <strain evidence="1 2">CGMCC 1.10124</strain>
    </source>
</reference>
<name>A0A3M0DRB6_9EURY</name>
<dbReference type="GeneID" id="44638232"/>
<evidence type="ECO:0000313" key="1">
    <source>
        <dbReference type="EMBL" id="RMB24014.1"/>
    </source>
</evidence>
<gene>
    <name evidence="1" type="ORF">ATH50_1247</name>
</gene>
<dbReference type="OrthoDB" id="311078at2157"/>
<dbReference type="RefSeq" id="WP_166033606.1">
    <property type="nucleotide sequence ID" value="NZ_CP034145.1"/>
</dbReference>
<evidence type="ECO:0000313" key="2">
    <source>
        <dbReference type="Proteomes" id="UP000277326"/>
    </source>
</evidence>
<accession>A0A3M0DRB6</accession>
<evidence type="ECO:0008006" key="3">
    <source>
        <dbReference type="Google" id="ProtNLM"/>
    </source>
</evidence>
<protein>
    <recommendedName>
        <fullName evidence="3">Rubrerythrin-like domain-containing protein</fullName>
    </recommendedName>
</protein>
<organism evidence="1 2">
    <name type="scientific">Haloplanus aerogenes</name>
    <dbReference type="NCBI Taxonomy" id="660522"/>
    <lineage>
        <taxon>Archaea</taxon>
        <taxon>Methanobacteriati</taxon>
        <taxon>Methanobacteriota</taxon>
        <taxon>Stenosarchaea group</taxon>
        <taxon>Halobacteria</taxon>
        <taxon>Halobacteriales</taxon>
        <taxon>Haloferacaceae</taxon>
        <taxon>Haloplanus</taxon>
    </lineage>
</organism>